<protein>
    <submittedName>
        <fullName evidence="6">LysR family transcriptional regulator</fullName>
    </submittedName>
</protein>
<evidence type="ECO:0000256" key="1">
    <source>
        <dbReference type="ARBA" id="ARBA00009437"/>
    </source>
</evidence>
<keyword evidence="2" id="KW-0805">Transcription regulation</keyword>
<dbReference type="InterPro" id="IPR036390">
    <property type="entry name" value="WH_DNA-bd_sf"/>
</dbReference>
<evidence type="ECO:0000256" key="3">
    <source>
        <dbReference type="ARBA" id="ARBA00023125"/>
    </source>
</evidence>
<dbReference type="PANTHER" id="PTHR30126:SF64">
    <property type="entry name" value="HTH-TYPE TRANSCRIPTIONAL REGULATOR CITR"/>
    <property type="match status" value="1"/>
</dbReference>
<dbReference type="PANTHER" id="PTHR30126">
    <property type="entry name" value="HTH-TYPE TRANSCRIPTIONAL REGULATOR"/>
    <property type="match status" value="1"/>
</dbReference>
<dbReference type="RefSeq" id="WP_191699275.1">
    <property type="nucleotide sequence ID" value="NZ_JACSPZ010000002.1"/>
</dbReference>
<dbReference type="PROSITE" id="PS50931">
    <property type="entry name" value="HTH_LYSR"/>
    <property type="match status" value="1"/>
</dbReference>
<dbReference type="Gene3D" id="1.10.10.10">
    <property type="entry name" value="Winged helix-like DNA-binding domain superfamily/Winged helix DNA-binding domain"/>
    <property type="match status" value="1"/>
</dbReference>
<dbReference type="Proteomes" id="UP000619101">
    <property type="component" value="Unassembled WGS sequence"/>
</dbReference>
<keyword evidence="4" id="KW-0804">Transcription</keyword>
<feature type="domain" description="HTH lysR-type" evidence="5">
    <location>
        <begin position="1"/>
        <end position="58"/>
    </location>
</feature>
<dbReference type="SUPFAM" id="SSF53850">
    <property type="entry name" value="Periplasmic binding protein-like II"/>
    <property type="match status" value="1"/>
</dbReference>
<dbReference type="Pfam" id="PF03466">
    <property type="entry name" value="LysR_substrate"/>
    <property type="match status" value="1"/>
</dbReference>
<dbReference type="EMBL" id="JACSPZ010000002">
    <property type="protein sequence ID" value="MBD8036324.1"/>
    <property type="molecule type" value="Genomic_DNA"/>
</dbReference>
<evidence type="ECO:0000256" key="4">
    <source>
        <dbReference type="ARBA" id="ARBA00023163"/>
    </source>
</evidence>
<dbReference type="InterPro" id="IPR005119">
    <property type="entry name" value="LysR_subst-bd"/>
</dbReference>
<gene>
    <name evidence="6" type="ORF">H9635_06170</name>
</gene>
<dbReference type="InterPro" id="IPR000847">
    <property type="entry name" value="LysR_HTH_N"/>
</dbReference>
<organism evidence="6 7">
    <name type="scientific">Solibacillus faecavium</name>
    <dbReference type="NCBI Taxonomy" id="2762221"/>
    <lineage>
        <taxon>Bacteria</taxon>
        <taxon>Bacillati</taxon>
        <taxon>Bacillota</taxon>
        <taxon>Bacilli</taxon>
        <taxon>Bacillales</taxon>
        <taxon>Caryophanaceae</taxon>
        <taxon>Solibacillus</taxon>
    </lineage>
</organism>
<evidence type="ECO:0000259" key="5">
    <source>
        <dbReference type="PROSITE" id="PS50931"/>
    </source>
</evidence>
<sequence length="295" mass="34256">MELKWLKTFVTVYECSNFRVAAERLFISQPSISVHIKLLEEDLKVPLFVRNHTQIQLTREGEYFYPLAKEILEKANENKQLLLSYSNSEKIQLSIALSPILVTTKLPEILYEFMSHFTNYELDIVIEESHDIDALIRLQTVHLAIGTSNSKFKDIHAEKLQTSPLVLAYPPSFKDEDKKISIILSELLKEYPMFVGYLEGIEPLLTLIEQEHKIPRKNTIKESNIVKQLVLGGLGIGFLPKFLIEDELAEARLKILELKPHMHLFPVEIYMKHVRESEQLLPLLNFIREKYNSNL</sequence>
<keyword evidence="3" id="KW-0238">DNA-binding</keyword>
<evidence type="ECO:0000313" key="7">
    <source>
        <dbReference type="Proteomes" id="UP000619101"/>
    </source>
</evidence>
<reference evidence="6 7" key="1">
    <citation type="submission" date="2020-08" db="EMBL/GenBank/DDBJ databases">
        <title>A Genomic Blueprint of the Chicken Gut Microbiome.</title>
        <authorList>
            <person name="Gilroy R."/>
            <person name="Ravi A."/>
            <person name="Getino M."/>
            <person name="Pursley I."/>
            <person name="Horton D.L."/>
            <person name="Alikhan N.-F."/>
            <person name="Baker D."/>
            <person name="Gharbi K."/>
            <person name="Hall N."/>
            <person name="Watson M."/>
            <person name="Adriaenssens E.M."/>
            <person name="Foster-Nyarko E."/>
            <person name="Jarju S."/>
            <person name="Secka A."/>
            <person name="Antonio M."/>
            <person name="Oren A."/>
            <person name="Chaudhuri R."/>
            <person name="La Ragione R.M."/>
            <person name="Hildebrand F."/>
            <person name="Pallen M.J."/>
        </authorList>
    </citation>
    <scope>NUCLEOTIDE SEQUENCE [LARGE SCALE GENOMIC DNA]</scope>
    <source>
        <strain evidence="6 7">A46</strain>
    </source>
</reference>
<keyword evidence="7" id="KW-1185">Reference proteome</keyword>
<comment type="similarity">
    <text evidence="1">Belongs to the LysR transcriptional regulatory family.</text>
</comment>
<accession>A0ABR8XWX0</accession>
<evidence type="ECO:0000256" key="2">
    <source>
        <dbReference type="ARBA" id="ARBA00023015"/>
    </source>
</evidence>
<name>A0ABR8XWX0_9BACL</name>
<dbReference type="Pfam" id="PF00126">
    <property type="entry name" value="HTH_1"/>
    <property type="match status" value="1"/>
</dbReference>
<comment type="caution">
    <text evidence="6">The sequence shown here is derived from an EMBL/GenBank/DDBJ whole genome shotgun (WGS) entry which is preliminary data.</text>
</comment>
<dbReference type="PRINTS" id="PR00039">
    <property type="entry name" value="HTHLYSR"/>
</dbReference>
<dbReference type="CDD" id="cd05466">
    <property type="entry name" value="PBP2_LTTR_substrate"/>
    <property type="match status" value="1"/>
</dbReference>
<evidence type="ECO:0000313" key="6">
    <source>
        <dbReference type="EMBL" id="MBD8036324.1"/>
    </source>
</evidence>
<dbReference type="SUPFAM" id="SSF46785">
    <property type="entry name" value="Winged helix' DNA-binding domain"/>
    <property type="match status" value="1"/>
</dbReference>
<proteinExistence type="inferred from homology"/>
<dbReference type="Gene3D" id="3.40.190.290">
    <property type="match status" value="1"/>
</dbReference>
<dbReference type="InterPro" id="IPR036388">
    <property type="entry name" value="WH-like_DNA-bd_sf"/>
</dbReference>